<evidence type="ECO:0000256" key="1">
    <source>
        <dbReference type="SAM" id="Phobius"/>
    </source>
</evidence>
<organism evidence="2 3">
    <name type="scientific">Trichogramma kaykai</name>
    <dbReference type="NCBI Taxonomy" id="54128"/>
    <lineage>
        <taxon>Eukaryota</taxon>
        <taxon>Metazoa</taxon>
        <taxon>Ecdysozoa</taxon>
        <taxon>Arthropoda</taxon>
        <taxon>Hexapoda</taxon>
        <taxon>Insecta</taxon>
        <taxon>Pterygota</taxon>
        <taxon>Neoptera</taxon>
        <taxon>Endopterygota</taxon>
        <taxon>Hymenoptera</taxon>
        <taxon>Apocrita</taxon>
        <taxon>Proctotrupomorpha</taxon>
        <taxon>Chalcidoidea</taxon>
        <taxon>Trichogrammatidae</taxon>
        <taxon>Trichogramma</taxon>
    </lineage>
</organism>
<evidence type="ECO:0000313" key="3">
    <source>
        <dbReference type="Proteomes" id="UP001627154"/>
    </source>
</evidence>
<reference evidence="2 3" key="1">
    <citation type="journal article" date="2024" name="bioRxiv">
        <title>A reference genome for Trichogramma kaykai: A tiny desert-dwelling parasitoid wasp with competing sex-ratio distorters.</title>
        <authorList>
            <person name="Culotta J."/>
            <person name="Lindsey A.R."/>
        </authorList>
    </citation>
    <scope>NUCLEOTIDE SEQUENCE [LARGE SCALE GENOMIC DNA]</scope>
    <source>
        <strain evidence="2 3">KSX58</strain>
    </source>
</reference>
<keyword evidence="1" id="KW-1133">Transmembrane helix</keyword>
<proteinExistence type="predicted"/>
<name>A0ABD2X773_9HYME</name>
<feature type="transmembrane region" description="Helical" evidence="1">
    <location>
        <begin position="434"/>
        <end position="457"/>
    </location>
</feature>
<sequence>MADRAVLRTVCMASTVDRLLRKPYCESARPAGPSVWASRRPTMILSRILPAVSNIHSGRYDDGSAVGLPGFSIRTSLCRFQRAGKHPSLRHAVKTRRKLSKQASTAALRAVLGIPSGPGAAPILTRRYAHRSSSTPTSGIRCSSSTGGALISRGMTDGNSVDTARRTKSGAVGGDVLGALRRDMTVLYGLPHTSRSASSQSCLQQRRLLAFIALRSRLRASPCAHPCHTDGNICCDLDLGIGLPGAPAPSAAFAASWASRVTTAVWVPAKALRRDLTASGPKLAASRWVRRASQTSSFVVTSSRSLISIAVTAERVVATPSSPMASFNLWPSSPGLAHALVSCSSRSPFVLRRTLLTLPTESCSDGSDRRSFRISEYDFGSFAFTTTTSGRGRLCAFTLGFGSGALAIGVAFFLPFFFFFLWTCCQSSSTGLEAFAASFWSLVIVLRVGVGGLLPLLPGARDARNSPFARRPGDVCTAFSIVFGQGRCSSPSSAVRQLKCIFAAFVSICFRILWMLFLGSANSIISLILSPSRSRCSSGLNVLSVLSDSTSDWISDIDADVAPDPIFLCLRPSPPSIALSCSCRRSVVSSTCELVFGFTLICYSSSSSRSPKSVTAGSQCVRVPRASAGEHRAHSVLPPTRTSLRLYLLCWCAFVPC</sequence>
<dbReference type="AlphaFoldDB" id="A0ABD2X773"/>
<dbReference type="Proteomes" id="UP001627154">
    <property type="component" value="Unassembled WGS sequence"/>
</dbReference>
<keyword evidence="1" id="KW-0472">Membrane</keyword>
<evidence type="ECO:0000313" key="2">
    <source>
        <dbReference type="EMBL" id="KAL3401034.1"/>
    </source>
</evidence>
<dbReference type="EMBL" id="JBJJXI010000049">
    <property type="protein sequence ID" value="KAL3401034.1"/>
    <property type="molecule type" value="Genomic_DNA"/>
</dbReference>
<feature type="transmembrane region" description="Helical" evidence="1">
    <location>
        <begin position="396"/>
        <end position="422"/>
    </location>
</feature>
<protein>
    <submittedName>
        <fullName evidence="2">Uncharacterized protein</fullName>
    </submittedName>
</protein>
<accession>A0ABD2X773</accession>
<feature type="transmembrane region" description="Helical" evidence="1">
    <location>
        <begin position="501"/>
        <end position="529"/>
    </location>
</feature>
<gene>
    <name evidence="2" type="ORF">TKK_005676</name>
</gene>
<keyword evidence="3" id="KW-1185">Reference proteome</keyword>
<keyword evidence="1" id="KW-0812">Transmembrane</keyword>
<comment type="caution">
    <text evidence="2">The sequence shown here is derived from an EMBL/GenBank/DDBJ whole genome shotgun (WGS) entry which is preliminary data.</text>
</comment>